<protein>
    <submittedName>
        <fullName evidence="3">Uncharacterized protein</fullName>
    </submittedName>
</protein>
<feature type="coiled-coil region" evidence="1">
    <location>
        <begin position="792"/>
        <end position="819"/>
    </location>
</feature>
<proteinExistence type="predicted"/>
<evidence type="ECO:0000256" key="1">
    <source>
        <dbReference type="SAM" id="Coils"/>
    </source>
</evidence>
<evidence type="ECO:0000256" key="2">
    <source>
        <dbReference type="SAM" id="MobiDB-lite"/>
    </source>
</evidence>
<sequence length="1515" mass="164582">MEAAAFAADMASSSGCSVGRAVRAPPSVAARTVTPTRAFSPLTRTAKLTTRAQMSSLGSSNRFETSERADFVRHNIMTNTVPSRVHGHNLNPPDKAQDGATASTSLLEGRLQHALEQLQQANMLLEVERQQVAAVKSRERDLCSEMDSLRGALRDQRSQARIDLEAVRRKASTDVLSMQHKFYAQLAGMRHELSMLKEQQAAAVGSSISSHKAAPDVSSDLQLDDMRQQLEKALQDLEAERSKGLTSKHQERQLSAELDKVRGELRDQRSQALIEMEMLRRQVSPSVDQELLAKLAQTRNELQTEQQHSMHIERSSKAVESKLREQLQDLRGIATEREQADSGSADKSDMSTKTGPTLGLDIVQQDTTALTSGAAEADLRKQLAETRNEFRSRLMQAHRELAAEREKAKFAMSSSQLLERKLHRQDAELAAKIEELQAQSEQVDQLRQLEKLMASQVVERPDAKTEAKLHALERELEQVRQELEIERQQAKAANSSMQSDKVSLREQLDALRTELEQERQQAAEAMSASKSIESSLQQQLESLRAELESERQKATNAMAAIQAAESTEQRQLEELRSQLETERRQAAKALVASKAVESSLEQQLDQLRVELDSERQRVSSAVDAGRSTEVALQQQIEDMFFKLESERQQSTDVVAASRSAEACLQQQLDALRSDLETQRSQAADAVALNKSAESFFQQQLEALRAELESERQVAAGAMAASKSTESALQQEVDSLRSQLEAERQKDASSLALRSEGSSMREQLEVLHAEVEMERRHAAVAMAAAQSVETTLREQLEMVCAELEVERQRAADALAATQSTEGMLQEQLDALRLRTERHQGASLTAPSNLASQQRVARFTAEDNMLQPEVTEWSGLPTQQDHDATTTAESANAVALRNSLSFDELLHMLQANMASAPSDDGSSAPQWQSSEYAAMDVVVALAQHPEAHASGASLVHVVGALQDAARLPSGVSPESVKAALGAYLAKTLPRLATADGAASLAELADALEHAQQKPADFFRAVWENVQPNLLACSVTDSFDIARGVLRSAEHLLRITQGSGQRDTNVAFCCVDVPAQPGMAYSPSDELWSLHSSVHAAIFSAASSQLARTGADAAASHSAQRLLHALGVYNGACQRSWRRSQEVFTCSAEWLDAVTGAAFPLQGANMSSGQLASLLDNLAAARKASTWTATPRLLVQLDDSITACLVNGMSLEDAAALLSLRASLGPLEAGGALLRHANEVVLMHGASVAAPTAGVDSSQQLAQLKAQCSLLQVALDHGGLDTSVLINTACLNLALAGDEVWTRSDFLAHTYPALCDAAAQLGAVEDGSDLQPVRYAASVRGALAQTRDLRAQPDHPLNEVQALAGVLRALRNSGATMDEELLHSFQAHSATRLTITVTNGFVRVKHWLLLLQHLADLKVPCPQMAAVLTWALAHETAPFGRRADIHTVAEIWAKLACSAVGLPQMPSGASSLPGMIEVPGLGAIYEHALVSCLTQGRKMDLSMPSADQWLGNIKLQLE</sequence>
<feature type="coiled-coil region" evidence="1">
    <location>
        <begin position="380"/>
        <end position="624"/>
    </location>
</feature>
<feature type="coiled-coil region" evidence="1">
    <location>
        <begin position="220"/>
        <end position="282"/>
    </location>
</feature>
<feature type="region of interest" description="Disordered" evidence="2">
    <location>
        <begin position="302"/>
        <end position="358"/>
    </location>
</feature>
<dbReference type="EMBL" id="HBEC01010258">
    <property type="protein sequence ID" value="CAD8284691.1"/>
    <property type="molecule type" value="Transcribed_RNA"/>
</dbReference>
<reference evidence="3" key="1">
    <citation type="submission" date="2021-01" db="EMBL/GenBank/DDBJ databases">
        <authorList>
            <person name="Corre E."/>
            <person name="Pelletier E."/>
            <person name="Niang G."/>
            <person name="Scheremetjew M."/>
            <person name="Finn R."/>
            <person name="Kale V."/>
            <person name="Holt S."/>
            <person name="Cochrane G."/>
            <person name="Meng A."/>
            <person name="Brown T."/>
            <person name="Cohen L."/>
        </authorList>
    </citation>
    <scope>NUCLEOTIDE SEQUENCE</scope>
    <source>
        <strain evidence="3">CCMP219</strain>
    </source>
</reference>
<name>A0A7R9V5L8_9CHLO</name>
<feature type="compositionally biased region" description="Basic and acidic residues" evidence="2">
    <location>
        <begin position="308"/>
        <end position="350"/>
    </location>
</feature>
<keyword evidence="1" id="KW-0175">Coiled coil</keyword>
<feature type="region of interest" description="Disordered" evidence="2">
    <location>
        <begin position="716"/>
        <end position="754"/>
    </location>
</feature>
<feature type="compositionally biased region" description="Polar residues" evidence="2">
    <location>
        <begin position="721"/>
        <end position="737"/>
    </location>
</feature>
<evidence type="ECO:0000313" key="3">
    <source>
        <dbReference type="EMBL" id="CAD8284691.1"/>
    </source>
</evidence>
<organism evidence="3">
    <name type="scientific">Chlamydomonas euryale</name>
    <dbReference type="NCBI Taxonomy" id="1486919"/>
    <lineage>
        <taxon>Eukaryota</taxon>
        <taxon>Viridiplantae</taxon>
        <taxon>Chlorophyta</taxon>
        <taxon>core chlorophytes</taxon>
        <taxon>Chlorophyceae</taxon>
        <taxon>CS clade</taxon>
        <taxon>Chlamydomonadales</taxon>
        <taxon>Chlamydomonadaceae</taxon>
        <taxon>Chlamydomonas</taxon>
    </lineage>
</organism>
<accession>A0A7R9V5L8</accession>
<gene>
    <name evidence="3" type="ORF">CEUR00632_LOCUS4726</name>
</gene>